<evidence type="ECO:0008006" key="3">
    <source>
        <dbReference type="Google" id="ProtNLM"/>
    </source>
</evidence>
<evidence type="ECO:0000313" key="2">
    <source>
        <dbReference type="Proteomes" id="UP000274695"/>
    </source>
</evidence>
<sequence>MLMTPEELAKLLNQPEVRGQLMKDLAFIEMEMDMLLMFYFTTNRRYEPFLDLVVSRLGFNDKVSIIENLPFKKNYKSANKLKIIRQLQQVRNLAAHSTYLTERDKKIQNSNWRHLFKDYPKNYNKAVQDVRASIGRLINTKEVLDHFKFVNSHSKSSQQDASKAGASA</sequence>
<name>A0ABX9VYU8_9GAMM</name>
<proteinExistence type="predicted"/>
<keyword evidence="2" id="KW-1185">Reference proteome</keyword>
<reference evidence="1 2" key="1">
    <citation type="submission" date="2018-10" db="EMBL/GenBank/DDBJ databases">
        <title>Draft genome sequence of Zhongshania sp. DSW25-10.</title>
        <authorList>
            <person name="Oh J."/>
        </authorList>
    </citation>
    <scope>NUCLEOTIDE SEQUENCE [LARGE SCALE GENOMIC DNA]</scope>
    <source>
        <strain evidence="1 2">DSW25-10</strain>
    </source>
</reference>
<evidence type="ECO:0000313" key="1">
    <source>
        <dbReference type="EMBL" id="RNL59127.1"/>
    </source>
</evidence>
<accession>A0ABX9VYU8</accession>
<comment type="caution">
    <text evidence="1">The sequence shown here is derived from an EMBL/GenBank/DDBJ whole genome shotgun (WGS) entry which is preliminary data.</text>
</comment>
<dbReference type="Proteomes" id="UP000274695">
    <property type="component" value="Unassembled WGS sequence"/>
</dbReference>
<gene>
    <name evidence="1" type="ORF">D0911_16325</name>
</gene>
<organism evidence="1 2">
    <name type="scientific">Zhongshania marina</name>
    <dbReference type="NCBI Taxonomy" id="2304603"/>
    <lineage>
        <taxon>Bacteria</taxon>
        <taxon>Pseudomonadati</taxon>
        <taxon>Pseudomonadota</taxon>
        <taxon>Gammaproteobacteria</taxon>
        <taxon>Cellvibrionales</taxon>
        <taxon>Spongiibacteraceae</taxon>
        <taxon>Zhongshania</taxon>
    </lineage>
</organism>
<protein>
    <recommendedName>
        <fullName evidence="3">RiboL-PSP-HEPN domain-containing protein</fullName>
    </recommendedName>
</protein>
<dbReference type="EMBL" id="RHGB01000022">
    <property type="protein sequence ID" value="RNL59127.1"/>
    <property type="molecule type" value="Genomic_DNA"/>
</dbReference>